<sequence length="110" mass="12542">MATQRSLIATIIPQKGLMLNFPRNSPTSSFRQGWSDELVKTNWSFPSPHLVDFCHPEHHYRSVRPSGNRSRTLAFVCSEMLIIRFPIRNLQTRHLGWVLVRGNGKGSRGG</sequence>
<gene>
    <name evidence="1" type="ORF">NPIL_666201</name>
</gene>
<evidence type="ECO:0000313" key="1">
    <source>
        <dbReference type="EMBL" id="GFT02931.1"/>
    </source>
</evidence>
<dbReference type="AlphaFoldDB" id="A0A8X6TET6"/>
<name>A0A8X6TET6_NEPPI</name>
<organism evidence="1 2">
    <name type="scientific">Nephila pilipes</name>
    <name type="common">Giant wood spider</name>
    <name type="synonym">Nephila maculata</name>
    <dbReference type="NCBI Taxonomy" id="299642"/>
    <lineage>
        <taxon>Eukaryota</taxon>
        <taxon>Metazoa</taxon>
        <taxon>Ecdysozoa</taxon>
        <taxon>Arthropoda</taxon>
        <taxon>Chelicerata</taxon>
        <taxon>Arachnida</taxon>
        <taxon>Araneae</taxon>
        <taxon>Araneomorphae</taxon>
        <taxon>Entelegynae</taxon>
        <taxon>Araneoidea</taxon>
        <taxon>Nephilidae</taxon>
        <taxon>Nephila</taxon>
    </lineage>
</organism>
<keyword evidence="2" id="KW-1185">Reference proteome</keyword>
<reference evidence="1" key="1">
    <citation type="submission" date="2020-08" db="EMBL/GenBank/DDBJ databases">
        <title>Multicomponent nature underlies the extraordinary mechanical properties of spider dragline silk.</title>
        <authorList>
            <person name="Kono N."/>
            <person name="Nakamura H."/>
            <person name="Mori M."/>
            <person name="Yoshida Y."/>
            <person name="Ohtoshi R."/>
            <person name="Malay A.D."/>
            <person name="Moran D.A.P."/>
            <person name="Tomita M."/>
            <person name="Numata K."/>
            <person name="Arakawa K."/>
        </authorList>
    </citation>
    <scope>NUCLEOTIDE SEQUENCE</scope>
</reference>
<dbReference type="EMBL" id="BMAW01102167">
    <property type="protein sequence ID" value="GFT02931.1"/>
    <property type="molecule type" value="Genomic_DNA"/>
</dbReference>
<protein>
    <submittedName>
        <fullName evidence="1">Uncharacterized protein</fullName>
    </submittedName>
</protein>
<dbReference type="Proteomes" id="UP000887013">
    <property type="component" value="Unassembled WGS sequence"/>
</dbReference>
<accession>A0A8X6TET6</accession>
<comment type="caution">
    <text evidence="1">The sequence shown here is derived from an EMBL/GenBank/DDBJ whole genome shotgun (WGS) entry which is preliminary data.</text>
</comment>
<evidence type="ECO:0000313" key="2">
    <source>
        <dbReference type="Proteomes" id="UP000887013"/>
    </source>
</evidence>
<proteinExistence type="predicted"/>